<evidence type="ECO:0000256" key="4">
    <source>
        <dbReference type="SAM" id="SignalP"/>
    </source>
</evidence>
<accession>B0SKT5</accession>
<dbReference type="Pfam" id="PF04620">
    <property type="entry name" value="FlaA"/>
    <property type="match status" value="1"/>
</dbReference>
<organism evidence="5 6">
    <name type="scientific">Leptospira biflexa serovar Patoc (strain Patoc 1 / ATCC 23582 / Paris)</name>
    <dbReference type="NCBI Taxonomy" id="456481"/>
    <lineage>
        <taxon>Bacteria</taxon>
        <taxon>Pseudomonadati</taxon>
        <taxon>Spirochaetota</taxon>
        <taxon>Spirochaetia</taxon>
        <taxon>Leptospirales</taxon>
        <taxon>Leptospiraceae</taxon>
        <taxon>Leptospira</taxon>
    </lineage>
</organism>
<dbReference type="EMBL" id="CP000786">
    <property type="protein sequence ID" value="ABZ98428.1"/>
    <property type="molecule type" value="Genomic_DNA"/>
</dbReference>
<keyword evidence="2" id="KW-0574">Periplasm</keyword>
<dbReference type="HOGENOM" id="CLU_097187_0_0_12"/>
<reference evidence="5 6" key="1">
    <citation type="journal article" date="2008" name="PLoS ONE">
        <title>Genome sequence of the saprophyte Leptospira biflexa provides insights into the evolution of Leptospira and the pathogenesis of leptospirosis.</title>
        <authorList>
            <person name="Picardeau M."/>
            <person name="Bulach D.M."/>
            <person name="Bouchier C."/>
            <person name="Zuerner R.L."/>
            <person name="Zidane N."/>
            <person name="Wilson P.J."/>
            <person name="Creno S."/>
            <person name="Kuczek E.S."/>
            <person name="Bommezzadri S."/>
            <person name="Davis J.C."/>
            <person name="McGrath A."/>
            <person name="Johnson M.J."/>
            <person name="Boursaux-Eude C."/>
            <person name="Seemann T."/>
            <person name="Rouy Z."/>
            <person name="Coppel R.L."/>
            <person name="Rood J.I."/>
            <person name="Lajus A."/>
            <person name="Davies J.K."/>
            <person name="Medigue C."/>
            <person name="Adler B."/>
        </authorList>
    </citation>
    <scope>NUCLEOTIDE SEQUENCE [LARGE SCALE GENOMIC DNA]</scope>
    <source>
        <strain evidence="6">Patoc 1 / ATCC 23582 / Paris</strain>
    </source>
</reference>
<comment type="subcellular location">
    <subcellularLocation>
        <location evidence="1">Periplasmic flagellum</location>
    </subcellularLocation>
</comment>
<evidence type="ECO:0000313" key="5">
    <source>
        <dbReference type="EMBL" id="ABZ98428.1"/>
    </source>
</evidence>
<keyword evidence="6" id="KW-1185">Reference proteome</keyword>
<evidence type="ECO:0000256" key="3">
    <source>
        <dbReference type="ARBA" id="ARBA00023143"/>
    </source>
</evidence>
<keyword evidence="5" id="KW-0282">Flagellum</keyword>
<feature type="chain" id="PRO_5002754903" evidence="4">
    <location>
        <begin position="28"/>
        <end position="241"/>
    </location>
</feature>
<dbReference type="GO" id="GO:0071973">
    <property type="term" value="P:bacterial-type flagellum-dependent cell motility"/>
    <property type="evidence" value="ECO:0007669"/>
    <property type="project" value="InterPro"/>
</dbReference>
<evidence type="ECO:0000256" key="1">
    <source>
        <dbReference type="ARBA" id="ARBA00004631"/>
    </source>
</evidence>
<protein>
    <submittedName>
        <fullName evidence="5">Flagellar filament outer layer protein (Sheath protein) putative signal peptide</fullName>
    </submittedName>
</protein>
<name>B0SKT5_LEPBP</name>
<keyword evidence="5" id="KW-0969">Cilium</keyword>
<dbReference type="Proteomes" id="UP000001847">
    <property type="component" value="Chromosome I"/>
</dbReference>
<evidence type="ECO:0000313" key="6">
    <source>
        <dbReference type="Proteomes" id="UP000001847"/>
    </source>
</evidence>
<dbReference type="KEGG" id="lbi:LEPBI_I2336"/>
<keyword evidence="5" id="KW-0966">Cell projection</keyword>
<dbReference type="GO" id="GO:0055040">
    <property type="term" value="C:periplasmic flagellum"/>
    <property type="evidence" value="ECO:0007669"/>
    <property type="project" value="UniProtKB-SubCell"/>
</dbReference>
<dbReference type="InterPro" id="IPR006714">
    <property type="entry name" value="FlaA"/>
</dbReference>
<keyword evidence="3" id="KW-0975">Bacterial flagellum</keyword>
<dbReference type="STRING" id="456481.LEPBI_I2336"/>
<evidence type="ECO:0000256" key="2">
    <source>
        <dbReference type="ARBA" id="ARBA00022764"/>
    </source>
</evidence>
<gene>
    <name evidence="5" type="primary">flaA2</name>
    <name evidence="5" type="ordered locus">LEPBI_I2336</name>
</gene>
<keyword evidence="4" id="KW-0732">Signal</keyword>
<dbReference type="NCBIfam" id="NF047846">
    <property type="entry name" value="FlagFilOutFlaA2Lepto"/>
    <property type="match status" value="1"/>
</dbReference>
<feature type="signal peptide" evidence="4">
    <location>
        <begin position="1"/>
        <end position="27"/>
    </location>
</feature>
<dbReference type="GO" id="GO:0030288">
    <property type="term" value="C:outer membrane-bounded periplasmic space"/>
    <property type="evidence" value="ECO:0007669"/>
    <property type="project" value="InterPro"/>
</dbReference>
<proteinExistence type="predicted"/>
<sequence length="241" mass="27589">MSFMGKLGMTKLLLGLFLSIGMLYAQADTGGQNTANTANDEDSPLRKIVLDDFEEAEDWRVKATTPLGETRTLKLVQRGLIKDVFDEKTVPEDGGDKIEKNHILGVKTHFAAKGLDRVELYPPHEYIIKGKVRQISVWVLGRKYRHTLFAKFRDYKDVTHNIRLGRLDFFGWRKLTATVPGFIPQSTRFALLDKNLHFVSLFVTSDVHEVAGDFYFYVDDLQVRTDRSEAKYPGSEIKDNW</sequence>
<dbReference type="AlphaFoldDB" id="B0SKT5"/>